<dbReference type="PANTHER" id="PTHR43133">
    <property type="entry name" value="RNA POLYMERASE ECF-TYPE SIGMA FACTO"/>
    <property type="match status" value="1"/>
</dbReference>
<evidence type="ECO:0000256" key="1">
    <source>
        <dbReference type="ARBA" id="ARBA00010641"/>
    </source>
</evidence>
<dbReference type="InterPro" id="IPR014284">
    <property type="entry name" value="RNA_pol_sigma-70_dom"/>
</dbReference>
<evidence type="ECO:0000313" key="7">
    <source>
        <dbReference type="EMBL" id="NMM49129.1"/>
    </source>
</evidence>
<dbReference type="InterPro" id="IPR036388">
    <property type="entry name" value="WH-like_DNA-bd_sf"/>
</dbReference>
<evidence type="ECO:0000313" key="8">
    <source>
        <dbReference type="Proteomes" id="UP000559010"/>
    </source>
</evidence>
<evidence type="ECO:0000256" key="4">
    <source>
        <dbReference type="ARBA" id="ARBA00023163"/>
    </source>
</evidence>
<keyword evidence="4" id="KW-0804">Transcription</keyword>
<dbReference type="Gene3D" id="1.10.10.10">
    <property type="entry name" value="Winged helix-like DNA-binding domain superfamily/Winged helix DNA-binding domain"/>
    <property type="match status" value="1"/>
</dbReference>
<dbReference type="SUPFAM" id="SSF88946">
    <property type="entry name" value="Sigma2 domain of RNA polymerase sigma factors"/>
    <property type="match status" value="1"/>
</dbReference>
<dbReference type="GO" id="GO:0003677">
    <property type="term" value="F:DNA binding"/>
    <property type="evidence" value="ECO:0007669"/>
    <property type="project" value="InterPro"/>
</dbReference>
<proteinExistence type="inferred from homology"/>
<evidence type="ECO:0000259" key="5">
    <source>
        <dbReference type="Pfam" id="PF04542"/>
    </source>
</evidence>
<evidence type="ECO:0000256" key="2">
    <source>
        <dbReference type="ARBA" id="ARBA00023015"/>
    </source>
</evidence>
<gene>
    <name evidence="7" type="ORF">HH304_12025</name>
</gene>
<dbReference type="AlphaFoldDB" id="A0A848J450"/>
<comment type="caution">
    <text evidence="7">The sequence shown here is derived from an EMBL/GenBank/DDBJ whole genome shotgun (WGS) entry which is preliminary data.</text>
</comment>
<dbReference type="Pfam" id="PF04542">
    <property type="entry name" value="Sigma70_r2"/>
    <property type="match status" value="1"/>
</dbReference>
<organism evidence="7 8">
    <name type="scientific">Marinigracilibium pacificum</name>
    <dbReference type="NCBI Taxonomy" id="2729599"/>
    <lineage>
        <taxon>Bacteria</taxon>
        <taxon>Pseudomonadati</taxon>
        <taxon>Bacteroidota</taxon>
        <taxon>Cytophagia</taxon>
        <taxon>Cytophagales</taxon>
        <taxon>Flammeovirgaceae</taxon>
        <taxon>Marinigracilibium</taxon>
    </lineage>
</organism>
<dbReference type="Proteomes" id="UP000559010">
    <property type="component" value="Unassembled WGS sequence"/>
</dbReference>
<keyword evidence="3" id="KW-0731">Sigma factor</keyword>
<evidence type="ECO:0000259" key="6">
    <source>
        <dbReference type="Pfam" id="PF08281"/>
    </source>
</evidence>
<comment type="similarity">
    <text evidence="1">Belongs to the sigma-70 factor family. ECF subfamily.</text>
</comment>
<dbReference type="PANTHER" id="PTHR43133:SF51">
    <property type="entry name" value="RNA POLYMERASE SIGMA FACTOR"/>
    <property type="match status" value="1"/>
</dbReference>
<dbReference type="InterPro" id="IPR013325">
    <property type="entry name" value="RNA_pol_sigma_r2"/>
</dbReference>
<sequence>MELKRQFSKKALEDFRLIDEAVDNGDQQAFADLMKRYKNPVYHMILKMVRNVDDAEDLTIEAFAKAFKNLHRFKKDYTFSTWLFRIATNNAIDFIRKKKLETYSLQTGYTDDDGEAVQIDVKDNTLDPMEEAIKSQKIELVRLFVDKLPTKYKRLVKLRYFKEYSYEEIAKELDAPLGTVKAQLHRARELMYDLVKNKKEHI</sequence>
<protein>
    <submittedName>
        <fullName evidence="7">Sigma-70 family RNA polymerase sigma factor</fullName>
    </submittedName>
</protein>
<dbReference type="GO" id="GO:0006352">
    <property type="term" value="P:DNA-templated transcription initiation"/>
    <property type="evidence" value="ECO:0007669"/>
    <property type="project" value="InterPro"/>
</dbReference>
<dbReference type="GO" id="GO:0016987">
    <property type="term" value="F:sigma factor activity"/>
    <property type="evidence" value="ECO:0007669"/>
    <property type="project" value="UniProtKB-KW"/>
</dbReference>
<dbReference type="InterPro" id="IPR013324">
    <property type="entry name" value="RNA_pol_sigma_r3/r4-like"/>
</dbReference>
<dbReference type="InterPro" id="IPR013249">
    <property type="entry name" value="RNA_pol_sigma70_r4_t2"/>
</dbReference>
<dbReference type="CDD" id="cd06171">
    <property type="entry name" value="Sigma70_r4"/>
    <property type="match status" value="1"/>
</dbReference>
<dbReference type="EMBL" id="JABBNU010000007">
    <property type="protein sequence ID" value="NMM49129.1"/>
    <property type="molecule type" value="Genomic_DNA"/>
</dbReference>
<feature type="domain" description="RNA polymerase sigma-70 region 2" evidence="5">
    <location>
        <begin position="33"/>
        <end position="99"/>
    </location>
</feature>
<keyword evidence="8" id="KW-1185">Reference proteome</keyword>
<dbReference type="InterPro" id="IPR039425">
    <property type="entry name" value="RNA_pol_sigma-70-like"/>
</dbReference>
<dbReference type="NCBIfam" id="TIGR02937">
    <property type="entry name" value="sigma70-ECF"/>
    <property type="match status" value="1"/>
</dbReference>
<evidence type="ECO:0000256" key="3">
    <source>
        <dbReference type="ARBA" id="ARBA00023082"/>
    </source>
</evidence>
<dbReference type="SUPFAM" id="SSF88659">
    <property type="entry name" value="Sigma3 and sigma4 domains of RNA polymerase sigma factors"/>
    <property type="match status" value="1"/>
</dbReference>
<dbReference type="RefSeq" id="WP_169681813.1">
    <property type="nucleotide sequence ID" value="NZ_JABBNU010000007.1"/>
</dbReference>
<dbReference type="Pfam" id="PF08281">
    <property type="entry name" value="Sigma70_r4_2"/>
    <property type="match status" value="1"/>
</dbReference>
<reference evidence="7 8" key="1">
    <citation type="submission" date="2020-04" db="EMBL/GenBank/DDBJ databases">
        <title>Flammeovirgaceae bacterium KN852 isolated from deep sea.</title>
        <authorList>
            <person name="Zhang D.-C."/>
        </authorList>
    </citation>
    <scope>NUCLEOTIDE SEQUENCE [LARGE SCALE GENOMIC DNA]</scope>
    <source>
        <strain evidence="7 8">KN852</strain>
    </source>
</reference>
<accession>A0A848J450</accession>
<keyword evidence="2" id="KW-0805">Transcription regulation</keyword>
<feature type="domain" description="RNA polymerase sigma factor 70 region 4 type 2" evidence="6">
    <location>
        <begin position="140"/>
        <end position="190"/>
    </location>
</feature>
<name>A0A848J450_9BACT</name>
<dbReference type="InterPro" id="IPR007627">
    <property type="entry name" value="RNA_pol_sigma70_r2"/>
</dbReference>
<dbReference type="Gene3D" id="1.10.1740.10">
    <property type="match status" value="1"/>
</dbReference>